<dbReference type="Proteomes" id="UP000480854">
    <property type="component" value="Unassembled WGS sequence"/>
</dbReference>
<keyword evidence="3" id="KW-1185">Reference proteome</keyword>
<comment type="caution">
    <text evidence="2">The sequence shown here is derived from an EMBL/GenBank/DDBJ whole genome shotgun (WGS) entry which is preliminary data.</text>
</comment>
<evidence type="ECO:0000313" key="2">
    <source>
        <dbReference type="EMBL" id="KAA0679784.1"/>
    </source>
</evidence>
<dbReference type="AlphaFoldDB" id="A0A9W7NIN4"/>
<accession>A0A9W7NIN4</accession>
<evidence type="ECO:0000313" key="3">
    <source>
        <dbReference type="Proteomes" id="UP000480854"/>
    </source>
</evidence>
<sequence>MDAPVPNHADLACLRELERKVLWLASWTVHNANHVRPNQDGLKIGGRAPRGGVGAVGNRPAAAPSSGWRRRAGYP</sequence>
<proteinExistence type="predicted"/>
<evidence type="ECO:0000256" key="1">
    <source>
        <dbReference type="SAM" id="MobiDB-lite"/>
    </source>
</evidence>
<dbReference type="EMBL" id="QOKW01000011">
    <property type="protein sequence ID" value="KAA0679784.1"/>
    <property type="molecule type" value="Genomic_DNA"/>
</dbReference>
<name>A0A9W7NIN4_9PROT</name>
<protein>
    <submittedName>
        <fullName evidence="2">Uncharacterized protein</fullName>
    </submittedName>
</protein>
<feature type="region of interest" description="Disordered" evidence="1">
    <location>
        <begin position="38"/>
        <end position="75"/>
    </location>
</feature>
<gene>
    <name evidence="2" type="ORF">DS843_15545</name>
</gene>
<reference evidence="2 3" key="1">
    <citation type="submission" date="2018-07" db="EMBL/GenBank/DDBJ databases">
        <title>Genome sequence of Azospirillum sp. ATCC 49961.</title>
        <authorList>
            <person name="Sant'Anna F.H."/>
            <person name="Baldani J.I."/>
            <person name="Zilli J.E."/>
            <person name="Reis V.M."/>
            <person name="Hartmann A."/>
            <person name="Cruz L."/>
            <person name="de Souza E.M."/>
            <person name="de Oliveira Pedrosa F."/>
            <person name="Passaglia L.M.P."/>
        </authorList>
    </citation>
    <scope>NUCLEOTIDE SEQUENCE [LARGE SCALE GENOMIC DNA]</scope>
    <source>
        <strain evidence="2 3">ATCC 49961</strain>
    </source>
</reference>
<organism evidence="2 3">
    <name type="scientific">Roseomonas genomospecies 6</name>
    <dbReference type="NCBI Taxonomy" id="214106"/>
    <lineage>
        <taxon>Bacteria</taxon>
        <taxon>Pseudomonadati</taxon>
        <taxon>Pseudomonadota</taxon>
        <taxon>Alphaproteobacteria</taxon>
        <taxon>Acetobacterales</taxon>
        <taxon>Roseomonadaceae</taxon>
        <taxon>Roseomonas</taxon>
    </lineage>
</organism>